<dbReference type="Proteomes" id="UP000034883">
    <property type="component" value="Chromosome"/>
</dbReference>
<dbReference type="PANTHER" id="PTHR43355:SF2">
    <property type="entry name" value="FLAVIN REDUCTASE (NADPH)"/>
    <property type="match status" value="1"/>
</dbReference>
<keyword evidence="4" id="KW-1185">Reference proteome</keyword>
<accession>A0A0F6W9K8</accession>
<reference evidence="3 4" key="1">
    <citation type="submission" date="2015-03" db="EMBL/GenBank/DDBJ databases">
        <title>Genome assembly of Sandaracinus amylolyticus DSM 53668.</title>
        <authorList>
            <person name="Sharma G."/>
            <person name="Subramanian S."/>
        </authorList>
    </citation>
    <scope>NUCLEOTIDE SEQUENCE [LARGE SCALE GENOMIC DNA]</scope>
    <source>
        <strain evidence="3 4">DSM 53668</strain>
    </source>
</reference>
<evidence type="ECO:0000313" key="3">
    <source>
        <dbReference type="EMBL" id="AKF10943.1"/>
    </source>
</evidence>
<protein>
    <submittedName>
        <fullName evidence="3">Flavin reductase</fullName>
    </submittedName>
</protein>
<dbReference type="EMBL" id="CP011125">
    <property type="protein sequence ID" value="AKF10943.1"/>
    <property type="molecule type" value="Genomic_DNA"/>
</dbReference>
<feature type="domain" description="NAD(P)-binding" evidence="2">
    <location>
        <begin position="35"/>
        <end position="228"/>
    </location>
</feature>
<feature type="region of interest" description="Disordered" evidence="1">
    <location>
        <begin position="1"/>
        <end position="21"/>
    </location>
</feature>
<dbReference type="AlphaFoldDB" id="A0A0F6W9K8"/>
<dbReference type="GO" id="GO:0042602">
    <property type="term" value="F:riboflavin reductase (NADPH) activity"/>
    <property type="evidence" value="ECO:0007669"/>
    <property type="project" value="TreeGrafter"/>
</dbReference>
<sequence>MWTRGQGGDRAIGPGSPCRCDGRREEDEMKVLVLGATGGSGRAAVDALLRAGHEVTAFVRKPELLEARPGLHVVVGDATRAEDVERAVAGHDAVIVTLGIRENAVMVRLRGSAGTPIDVRSVGTANVIAAMRAHGVRRLVVQTTYGVGETRNALRWIDAMLFRVLLRDQIADTEEQERAVRASGLDWVLVQPVHLTDADREETVFASARGEARKMTISRRSVGKFLAERAAGGASRESIALSTA</sequence>
<organism evidence="3 4">
    <name type="scientific">Sandaracinus amylolyticus</name>
    <dbReference type="NCBI Taxonomy" id="927083"/>
    <lineage>
        <taxon>Bacteria</taxon>
        <taxon>Pseudomonadati</taxon>
        <taxon>Myxococcota</taxon>
        <taxon>Polyangia</taxon>
        <taxon>Polyangiales</taxon>
        <taxon>Sandaracinaceae</taxon>
        <taxon>Sandaracinus</taxon>
    </lineage>
</organism>
<dbReference type="Pfam" id="PF13460">
    <property type="entry name" value="NAD_binding_10"/>
    <property type="match status" value="1"/>
</dbReference>
<dbReference type="InterPro" id="IPR016040">
    <property type="entry name" value="NAD(P)-bd_dom"/>
</dbReference>
<feature type="compositionally biased region" description="Gly residues" evidence="1">
    <location>
        <begin position="1"/>
        <end position="10"/>
    </location>
</feature>
<evidence type="ECO:0000256" key="1">
    <source>
        <dbReference type="SAM" id="MobiDB-lite"/>
    </source>
</evidence>
<dbReference type="STRING" id="927083.DB32_008092"/>
<dbReference type="PANTHER" id="PTHR43355">
    <property type="entry name" value="FLAVIN REDUCTASE (NADPH)"/>
    <property type="match status" value="1"/>
</dbReference>
<proteinExistence type="predicted"/>
<dbReference type="Gene3D" id="3.40.50.720">
    <property type="entry name" value="NAD(P)-binding Rossmann-like Domain"/>
    <property type="match status" value="1"/>
</dbReference>
<gene>
    <name evidence="3" type="ORF">DB32_008092</name>
</gene>
<name>A0A0F6W9K8_9BACT</name>
<evidence type="ECO:0000313" key="4">
    <source>
        <dbReference type="Proteomes" id="UP000034883"/>
    </source>
</evidence>
<dbReference type="KEGG" id="samy:DB32_008092"/>
<dbReference type="GO" id="GO:0004074">
    <property type="term" value="F:biliverdin reductase [NAD(P)H] activity"/>
    <property type="evidence" value="ECO:0007669"/>
    <property type="project" value="TreeGrafter"/>
</dbReference>
<dbReference type="InterPro" id="IPR036291">
    <property type="entry name" value="NAD(P)-bd_dom_sf"/>
</dbReference>
<evidence type="ECO:0000259" key="2">
    <source>
        <dbReference type="Pfam" id="PF13460"/>
    </source>
</evidence>
<dbReference type="InterPro" id="IPR051606">
    <property type="entry name" value="Polyketide_Oxido-like"/>
</dbReference>
<dbReference type="SUPFAM" id="SSF51735">
    <property type="entry name" value="NAD(P)-binding Rossmann-fold domains"/>
    <property type="match status" value="1"/>
</dbReference>